<evidence type="ECO:0000256" key="1">
    <source>
        <dbReference type="PROSITE-ProRule" id="PRU00339"/>
    </source>
</evidence>
<dbReference type="EMBL" id="BAABCY010000006">
    <property type="protein sequence ID" value="GAA3553439.1"/>
    <property type="molecule type" value="Genomic_DNA"/>
</dbReference>
<keyword evidence="3" id="KW-1185">Reference proteome</keyword>
<dbReference type="PANTHER" id="PTHR12558">
    <property type="entry name" value="CELL DIVISION CYCLE 16,23,27"/>
    <property type="match status" value="1"/>
</dbReference>
<dbReference type="PANTHER" id="PTHR12558:SF13">
    <property type="entry name" value="CELL DIVISION CYCLE PROTEIN 27 HOMOLOG"/>
    <property type="match status" value="1"/>
</dbReference>
<dbReference type="Gene3D" id="1.25.40.10">
    <property type="entry name" value="Tetratricopeptide repeat domain"/>
    <property type="match status" value="4"/>
</dbReference>
<evidence type="ECO:0000313" key="2">
    <source>
        <dbReference type="EMBL" id="GAA3553439.1"/>
    </source>
</evidence>
<dbReference type="InterPro" id="IPR011990">
    <property type="entry name" value="TPR-like_helical_dom_sf"/>
</dbReference>
<comment type="caution">
    <text evidence="2">The sequence shown here is derived from an EMBL/GenBank/DDBJ whole genome shotgun (WGS) entry which is preliminary data.</text>
</comment>
<dbReference type="InterPro" id="IPR019734">
    <property type="entry name" value="TPR_rpt"/>
</dbReference>
<feature type="repeat" description="TPR" evidence="1">
    <location>
        <begin position="218"/>
        <end position="251"/>
    </location>
</feature>
<evidence type="ECO:0000313" key="3">
    <source>
        <dbReference type="Proteomes" id="UP001500954"/>
    </source>
</evidence>
<evidence type="ECO:0008006" key="4">
    <source>
        <dbReference type="Google" id="ProtNLM"/>
    </source>
</evidence>
<dbReference type="Proteomes" id="UP001500954">
    <property type="component" value="Unassembled WGS sequence"/>
</dbReference>
<proteinExistence type="predicted"/>
<reference evidence="3" key="1">
    <citation type="journal article" date="2019" name="Int. J. Syst. Evol. Microbiol.">
        <title>The Global Catalogue of Microorganisms (GCM) 10K type strain sequencing project: providing services to taxonomists for standard genome sequencing and annotation.</title>
        <authorList>
            <consortium name="The Broad Institute Genomics Platform"/>
            <consortium name="The Broad Institute Genome Sequencing Center for Infectious Disease"/>
            <person name="Wu L."/>
            <person name="Ma J."/>
        </authorList>
    </citation>
    <scope>NUCLEOTIDE SEQUENCE [LARGE SCALE GENOMIC DNA]</scope>
    <source>
        <strain evidence="3">JCM 17111</strain>
    </source>
</reference>
<dbReference type="RefSeq" id="WP_345003768.1">
    <property type="nucleotide sequence ID" value="NZ_BAABCY010000006.1"/>
</dbReference>
<dbReference type="Pfam" id="PF14559">
    <property type="entry name" value="TPR_19"/>
    <property type="match status" value="1"/>
</dbReference>
<dbReference type="Pfam" id="PF13432">
    <property type="entry name" value="TPR_16"/>
    <property type="match status" value="1"/>
</dbReference>
<name>A0ABP6WQD4_9FLAO</name>
<dbReference type="SMART" id="SM00028">
    <property type="entry name" value="TPR"/>
    <property type="match status" value="8"/>
</dbReference>
<sequence length="381" mass="44687">MIRFTKLLFLFVLFKAEAQTSVLNMADSLYINGNYSKAIEQYKLYKEQSVVLDKIAKSYVAIGNYDEALKNYKASIDENPEKALLKYEYAKLLYKTKKYNEAAIVFNELVYLDHKNPNYHYELGLALERINDSTAANRFYNAIELDSTHQKAIYSLAKIYLKKGKNTLADKYIDIGLLSYGNNKELINLKAQNFYLRKQYEKAAVWFEKLIALNESSQFIHEKLSYSYAKIMEYEKAIEQGLEALKYEPNNSGNLYMQGQLYERINDFENAEKYIAESLELQDVSLEEGYKSLGMVLNRQEKHKEAIEAFNRAIHENPKSDSAHFYLIYTKDHYYKDIDTRIALYEAFKERFPKSSYINMANFRIRALNKEKFVKNDLNTD</sequence>
<feature type="repeat" description="TPR" evidence="1">
    <location>
        <begin position="287"/>
        <end position="320"/>
    </location>
</feature>
<feature type="repeat" description="TPR" evidence="1">
    <location>
        <begin position="49"/>
        <end position="82"/>
    </location>
</feature>
<gene>
    <name evidence="2" type="ORF">GCM10022395_01280</name>
</gene>
<dbReference type="PROSITE" id="PS50005">
    <property type="entry name" value="TPR"/>
    <property type="match status" value="3"/>
</dbReference>
<keyword evidence="1" id="KW-0802">TPR repeat</keyword>
<protein>
    <recommendedName>
        <fullName evidence="4">Tetratricopeptide repeat protein</fullName>
    </recommendedName>
</protein>
<organism evidence="2 3">
    <name type="scientific">Snuella lapsa</name>
    <dbReference type="NCBI Taxonomy" id="870481"/>
    <lineage>
        <taxon>Bacteria</taxon>
        <taxon>Pseudomonadati</taxon>
        <taxon>Bacteroidota</taxon>
        <taxon>Flavobacteriia</taxon>
        <taxon>Flavobacteriales</taxon>
        <taxon>Flavobacteriaceae</taxon>
        <taxon>Snuella</taxon>
    </lineage>
</organism>
<accession>A0ABP6WQD4</accession>
<dbReference type="SUPFAM" id="SSF48452">
    <property type="entry name" value="TPR-like"/>
    <property type="match status" value="1"/>
</dbReference>